<keyword evidence="7" id="KW-0675">Receptor</keyword>
<gene>
    <name evidence="7" type="primary">RDS2_2</name>
    <name evidence="7" type="ORF">FJT64_014345</name>
</gene>
<evidence type="ECO:0000313" key="7">
    <source>
        <dbReference type="EMBL" id="KAF0287159.1"/>
    </source>
</evidence>
<organism evidence="7 8">
    <name type="scientific">Amphibalanus amphitrite</name>
    <name type="common">Striped barnacle</name>
    <name type="synonym">Balanus amphitrite</name>
    <dbReference type="NCBI Taxonomy" id="1232801"/>
    <lineage>
        <taxon>Eukaryota</taxon>
        <taxon>Metazoa</taxon>
        <taxon>Ecdysozoa</taxon>
        <taxon>Arthropoda</taxon>
        <taxon>Crustacea</taxon>
        <taxon>Multicrustacea</taxon>
        <taxon>Cirripedia</taxon>
        <taxon>Thoracica</taxon>
        <taxon>Thoracicalcarea</taxon>
        <taxon>Balanomorpha</taxon>
        <taxon>Balanoidea</taxon>
        <taxon>Balanidae</taxon>
        <taxon>Amphibalaninae</taxon>
        <taxon>Amphibalanus</taxon>
    </lineage>
</organism>
<dbReference type="Proteomes" id="UP000440578">
    <property type="component" value="Unassembled WGS sequence"/>
</dbReference>
<keyword evidence="8" id="KW-1185">Reference proteome</keyword>
<evidence type="ECO:0000256" key="6">
    <source>
        <dbReference type="SAM" id="Phobius"/>
    </source>
</evidence>
<comment type="subcellular location">
    <subcellularLocation>
        <location evidence="1">Membrane</location>
        <topology evidence="1">Multi-pass membrane protein</topology>
    </subcellularLocation>
</comment>
<reference evidence="7 8" key="1">
    <citation type="submission" date="2019-07" db="EMBL/GenBank/DDBJ databases">
        <title>Draft genome assembly of a fouling barnacle, Amphibalanus amphitrite (Darwin, 1854): The first reference genome for Thecostraca.</title>
        <authorList>
            <person name="Kim W."/>
        </authorList>
    </citation>
    <scope>NUCLEOTIDE SEQUENCE [LARGE SCALE GENOMIC DNA]</scope>
    <source>
        <strain evidence="7">SNU_AA5</strain>
        <tissue evidence="7">Soma without cirri and trophi</tissue>
    </source>
</reference>
<feature type="transmembrane region" description="Helical" evidence="6">
    <location>
        <begin position="98"/>
        <end position="120"/>
    </location>
</feature>
<protein>
    <submittedName>
        <fullName evidence="7">Photoreceptor outer segment membrane glycoprotein 2</fullName>
    </submittedName>
</protein>
<feature type="transmembrane region" description="Helical" evidence="6">
    <location>
        <begin position="569"/>
        <end position="588"/>
    </location>
</feature>
<feature type="region of interest" description="Disordered" evidence="5">
    <location>
        <begin position="640"/>
        <end position="694"/>
    </location>
</feature>
<dbReference type="GO" id="GO:0016020">
    <property type="term" value="C:membrane"/>
    <property type="evidence" value="ECO:0007669"/>
    <property type="project" value="UniProtKB-SubCell"/>
</dbReference>
<accession>A0A6A4V214</accession>
<evidence type="ECO:0000256" key="5">
    <source>
        <dbReference type="SAM" id="MobiDB-lite"/>
    </source>
</evidence>
<proteinExistence type="predicted"/>
<dbReference type="InterPro" id="IPR018499">
    <property type="entry name" value="Tetraspanin/Peripherin"/>
</dbReference>
<comment type="caution">
    <text evidence="7">The sequence shown here is derived from an EMBL/GenBank/DDBJ whole genome shotgun (WGS) entry which is preliminary data.</text>
</comment>
<evidence type="ECO:0000256" key="4">
    <source>
        <dbReference type="ARBA" id="ARBA00023136"/>
    </source>
</evidence>
<evidence type="ECO:0000256" key="2">
    <source>
        <dbReference type="ARBA" id="ARBA00022692"/>
    </source>
</evidence>
<sequence length="694" mass="78933">MGVCEVALRDSGRASLGRTLCFLNLLIAVLAETVLVFLLMSTPRWRRDQDLYGSQAVDSWYRLLLATSLTAGLLHLVGAKVCHDCGYWWSRARFQSSLLRWVLAVLVSTGLTAAAAGVTFTAPARLAAGLEGRLTAAMEGYRDNPSQKAFFDRLQQRGRCCGVWGHQDWTTTSWLRREDIPGRGPSYELNAAYDNMLQEDGSLLVKWAPWSCCDPEYGDLCNSVYELLPHPASNCASLRQKNSMLQADLPSDEQLEAIRPYIPPPPPTTTSPDITTVAPEASLRSSGIFKSSRQRRRAYWIVDKKPDPRAPVPPDPRYSLPDGPNKDFLFTAIHEFMTEYRNKYHDCDALLEKGKKILAKIEEVPGLPEAMQARVRDSSGYWTLYYVVNGITTTLDPTPYAKDIMRLIDRWRGQDFENTSPKEVAERVIRYFKPCIETIRPPLRPSRDCPPPWEPEPGWYLANFDDDEYTTEILRPTYNEMEVLLNMERTGTKAVVFTDFKKQRLKREIAKVKEEFEIMREYGVDDPWKMRYDILYCRLKQDPSDAFFESGCLAAAGARTAAVFGPLPFLLLAVATLQLLVAVLARYLQSANESAARHGDLRLTAYGCLLGQATVLPPEATDDSVAAIYTEEDELAEGGIKLTRPEERVKAQRPPPAASRRDRRDRRKPKRRKKKKRRKAKRKGKKKRKRRKRR</sequence>
<dbReference type="InterPro" id="IPR008952">
    <property type="entry name" value="Tetraspanin_EC2_sf"/>
</dbReference>
<dbReference type="Gene3D" id="1.10.1450.10">
    <property type="entry name" value="Tetraspanin"/>
    <property type="match status" value="1"/>
</dbReference>
<dbReference type="EMBL" id="VIIS01002210">
    <property type="protein sequence ID" value="KAF0287159.1"/>
    <property type="molecule type" value="Genomic_DNA"/>
</dbReference>
<evidence type="ECO:0000256" key="3">
    <source>
        <dbReference type="ARBA" id="ARBA00022989"/>
    </source>
</evidence>
<keyword evidence="2 6" id="KW-0812">Transmembrane</keyword>
<evidence type="ECO:0000256" key="1">
    <source>
        <dbReference type="ARBA" id="ARBA00004141"/>
    </source>
</evidence>
<dbReference type="SUPFAM" id="SSF48652">
    <property type="entry name" value="Tetraspanin"/>
    <property type="match status" value="1"/>
</dbReference>
<dbReference type="AlphaFoldDB" id="A0A6A4V214"/>
<dbReference type="OrthoDB" id="9836210at2759"/>
<feature type="transmembrane region" description="Helical" evidence="6">
    <location>
        <begin position="20"/>
        <end position="40"/>
    </location>
</feature>
<evidence type="ECO:0000313" key="8">
    <source>
        <dbReference type="Proteomes" id="UP000440578"/>
    </source>
</evidence>
<keyword evidence="4 6" id="KW-0472">Membrane</keyword>
<name>A0A6A4V214_AMPAM</name>
<feature type="transmembrane region" description="Helical" evidence="6">
    <location>
        <begin position="60"/>
        <end position="77"/>
    </location>
</feature>
<keyword evidence="3 6" id="KW-1133">Transmembrane helix</keyword>
<feature type="compositionally biased region" description="Basic residues" evidence="5">
    <location>
        <begin position="661"/>
        <end position="694"/>
    </location>
</feature>
<dbReference type="Pfam" id="PF00335">
    <property type="entry name" value="Tetraspanin"/>
    <property type="match status" value="1"/>
</dbReference>